<name>A0A0C3L050_9AGAM</name>
<feature type="compositionally biased region" description="Basic and acidic residues" evidence="1">
    <location>
        <begin position="169"/>
        <end position="188"/>
    </location>
</feature>
<evidence type="ECO:0000313" key="2">
    <source>
        <dbReference type="EMBL" id="KIO27053.1"/>
    </source>
</evidence>
<feature type="compositionally biased region" description="Gly residues" evidence="1">
    <location>
        <begin position="574"/>
        <end position="595"/>
    </location>
</feature>
<feature type="compositionally biased region" description="Basic and acidic residues" evidence="1">
    <location>
        <begin position="598"/>
        <end position="608"/>
    </location>
</feature>
<dbReference type="Proteomes" id="UP000054248">
    <property type="component" value="Unassembled WGS sequence"/>
</dbReference>
<accession>A0A0C3L050</accession>
<reference evidence="3" key="2">
    <citation type="submission" date="2015-01" db="EMBL/GenBank/DDBJ databases">
        <title>Evolutionary Origins and Diversification of the Mycorrhizal Mutualists.</title>
        <authorList>
            <consortium name="DOE Joint Genome Institute"/>
            <consortium name="Mycorrhizal Genomics Consortium"/>
            <person name="Kohler A."/>
            <person name="Kuo A."/>
            <person name="Nagy L.G."/>
            <person name="Floudas D."/>
            <person name="Copeland A."/>
            <person name="Barry K.W."/>
            <person name="Cichocki N."/>
            <person name="Veneault-Fourrey C."/>
            <person name="LaButti K."/>
            <person name="Lindquist E.A."/>
            <person name="Lipzen A."/>
            <person name="Lundell T."/>
            <person name="Morin E."/>
            <person name="Murat C."/>
            <person name="Riley R."/>
            <person name="Ohm R."/>
            <person name="Sun H."/>
            <person name="Tunlid A."/>
            <person name="Henrissat B."/>
            <person name="Grigoriev I.V."/>
            <person name="Hibbett D.S."/>
            <person name="Martin F."/>
        </authorList>
    </citation>
    <scope>NUCLEOTIDE SEQUENCE [LARGE SCALE GENOMIC DNA]</scope>
    <source>
        <strain evidence="3">MUT 4182</strain>
    </source>
</reference>
<sequence length="643" mass="67152">MAEQPNIAPVPPTDPSSQPSSKPGKPSKPSVKTAVPTASSLLTPRYIPGAPPPKPVAEKKKRPKKTKTPASNDGGSIAAEGDQSDAGVNVSDARSAALIDQAPAKEDVLSGRVAGELVATEKEIHEKVVEEISDDEPEAGLEEWNIFKKAGAVDILKRGIKKLETKLERVQPKTGKAETKPKQDEKPLSETPAFIEALIDELKELLSAAEAEDAKRTAKQEELLKEYRLAERKAHKKAIKAAVAQAETSAATKAVNVLSFLSLASTITSRNSSRPFTIPLTDSERASISKAALVLQDDENASRLDVIDGLLNENSTGDYDGIPYARLRALTKSFTSAPITSPPVETAQPPINGQGAATGFGNVQFGTAGEVASAPVPLTFGQVGSSGLEHVHGVGTTDMNDEGGVEDSSAEVVEGGSIPSAQTVQHEWVEVKAEDGEAPLQTGTAQDTSAVDWAADDMEDELPPIDSLHAKFGTSGQATPVSNIASADVTQVAAAPTPPTVDPAENAPEQQQPEDLTGGLKASAQAPKAGDDEEWFTPRPLKQSTRGGRGDWRGGERGSSFRGGERGGYRGGDRGSGFRGRGGSGFRGRGGGEAGAGVDREGGEEGSHRGRGGYRGRGGEWRGDGERRGRGSNFRGRGAAPAA</sequence>
<dbReference type="STRING" id="1051891.A0A0C3L050"/>
<feature type="compositionally biased region" description="Basic and acidic residues" evidence="1">
    <location>
        <begin position="617"/>
        <end position="629"/>
    </location>
</feature>
<feature type="compositionally biased region" description="Basic and acidic residues" evidence="1">
    <location>
        <begin position="563"/>
        <end position="573"/>
    </location>
</feature>
<dbReference type="AlphaFoldDB" id="A0A0C3L050"/>
<feature type="region of interest" description="Disordered" evidence="1">
    <location>
        <begin position="169"/>
        <end position="190"/>
    </location>
</feature>
<evidence type="ECO:0000313" key="3">
    <source>
        <dbReference type="Proteomes" id="UP000054248"/>
    </source>
</evidence>
<dbReference type="EMBL" id="KN823015">
    <property type="protein sequence ID" value="KIO27053.1"/>
    <property type="molecule type" value="Genomic_DNA"/>
</dbReference>
<organism evidence="2 3">
    <name type="scientific">Tulasnella calospora MUT 4182</name>
    <dbReference type="NCBI Taxonomy" id="1051891"/>
    <lineage>
        <taxon>Eukaryota</taxon>
        <taxon>Fungi</taxon>
        <taxon>Dikarya</taxon>
        <taxon>Basidiomycota</taxon>
        <taxon>Agaricomycotina</taxon>
        <taxon>Agaricomycetes</taxon>
        <taxon>Cantharellales</taxon>
        <taxon>Tulasnellaceae</taxon>
        <taxon>Tulasnella</taxon>
    </lineage>
</organism>
<protein>
    <submittedName>
        <fullName evidence="2">Uncharacterized protein</fullName>
    </submittedName>
</protein>
<feature type="region of interest" description="Disordered" evidence="1">
    <location>
        <begin position="1"/>
        <end position="89"/>
    </location>
</feature>
<evidence type="ECO:0000256" key="1">
    <source>
        <dbReference type="SAM" id="MobiDB-lite"/>
    </source>
</evidence>
<feature type="compositionally biased region" description="Low complexity" evidence="1">
    <location>
        <begin position="15"/>
        <end position="32"/>
    </location>
</feature>
<gene>
    <name evidence="2" type="ORF">M407DRAFT_195450</name>
</gene>
<dbReference type="HOGENOM" id="CLU_037443_0_0_1"/>
<keyword evidence="3" id="KW-1185">Reference proteome</keyword>
<feature type="compositionally biased region" description="Low complexity" evidence="1">
    <location>
        <begin position="631"/>
        <end position="643"/>
    </location>
</feature>
<feature type="region of interest" description="Disordered" evidence="1">
    <location>
        <begin position="495"/>
        <end position="643"/>
    </location>
</feature>
<reference evidence="2 3" key="1">
    <citation type="submission" date="2014-04" db="EMBL/GenBank/DDBJ databases">
        <authorList>
            <consortium name="DOE Joint Genome Institute"/>
            <person name="Kuo A."/>
            <person name="Girlanda M."/>
            <person name="Perotto S."/>
            <person name="Kohler A."/>
            <person name="Nagy L.G."/>
            <person name="Floudas D."/>
            <person name="Copeland A."/>
            <person name="Barry K.W."/>
            <person name="Cichocki N."/>
            <person name="Veneault-Fourrey C."/>
            <person name="LaButti K."/>
            <person name="Lindquist E.A."/>
            <person name="Lipzen A."/>
            <person name="Lundell T."/>
            <person name="Morin E."/>
            <person name="Murat C."/>
            <person name="Sun H."/>
            <person name="Tunlid A."/>
            <person name="Henrissat B."/>
            <person name="Grigoriev I.V."/>
            <person name="Hibbett D.S."/>
            <person name="Martin F."/>
            <person name="Nordberg H.P."/>
            <person name="Cantor M.N."/>
            <person name="Hua S.X."/>
        </authorList>
    </citation>
    <scope>NUCLEOTIDE SEQUENCE [LARGE SCALE GENOMIC DNA]</scope>
    <source>
        <strain evidence="2 3">MUT 4182</strain>
    </source>
</reference>
<proteinExistence type="predicted"/>
<dbReference type="OrthoDB" id="2409325at2759"/>